<dbReference type="Proteomes" id="UP000215155">
    <property type="component" value="Unassembled WGS sequence"/>
</dbReference>
<sequence>MKFDKSYTPLVKMQLKDIDEYLFAISQIQMATTGFFYAWDSNLFFNEACQCLKNSINLFQQGFFDCAFYQMRQSLETSIGTLYLTSHPEELKRWKSLEKGFENGRMVKWLVDNQDTFAQMKVLMAPFFDRIRRDQLVMNKYVHKQGYQSFYLKQRNETELSDWKNMIQTDYERILCDCIGAVAVYRLSLDAFPVVLADDDLVLRSPDLITQPFSPDFISKYIGYDVIEGYKQIQIYKDTVSWLLSQPKQNESVYWLIHYQCVDRKMKQEYFAQWNILSLYDQIAVKLFLLNSKLSNVYVDGNFLYCSEVKSRNSGFTVGSAFFIEKFEKSNSDFNLSYKKAYLSRVKFGFNYTYLEHNELLDESEMQSLKYYGCEISMKYKELFELNK</sequence>
<comment type="caution">
    <text evidence="1">The sequence shown here is derived from an EMBL/GenBank/DDBJ whole genome shotgun (WGS) entry which is preliminary data.</text>
</comment>
<gene>
    <name evidence="1" type="ORF">CFT61_11590</name>
</gene>
<evidence type="ECO:0000313" key="2">
    <source>
        <dbReference type="Proteomes" id="UP000215155"/>
    </source>
</evidence>
<dbReference type="AlphaFoldDB" id="A0AA91YWF7"/>
<dbReference type="RefSeq" id="WP_089544579.1">
    <property type="nucleotide sequence ID" value="NZ_NMPZ01000019.1"/>
</dbReference>
<organism evidence="1 2">
    <name type="scientific">Segatella copri</name>
    <dbReference type="NCBI Taxonomy" id="165179"/>
    <lineage>
        <taxon>Bacteria</taxon>
        <taxon>Pseudomonadati</taxon>
        <taxon>Bacteroidota</taxon>
        <taxon>Bacteroidia</taxon>
        <taxon>Bacteroidales</taxon>
        <taxon>Prevotellaceae</taxon>
        <taxon>Segatella</taxon>
    </lineage>
</organism>
<proteinExistence type="predicted"/>
<accession>A0AA91YWF7</accession>
<evidence type="ECO:0000313" key="1">
    <source>
        <dbReference type="EMBL" id="OXL43334.1"/>
    </source>
</evidence>
<name>A0AA91YWF7_9BACT</name>
<reference evidence="1 2" key="1">
    <citation type="submission" date="2017-07" db="EMBL/GenBank/DDBJ databases">
        <title>Draft genome sequence of Prevotella copri isolated from the gut of healthy adult Indian.</title>
        <authorList>
            <person name="Das B."/>
            <person name="Bag S."/>
            <person name="Ghosh T.S."/>
        </authorList>
    </citation>
    <scope>NUCLEOTIDE SEQUENCE [LARGE SCALE GENOMIC DNA]</scope>
    <source>
        <strain evidence="1 2">Indica</strain>
    </source>
</reference>
<protein>
    <submittedName>
        <fullName evidence="1">Uncharacterized protein</fullName>
    </submittedName>
</protein>
<dbReference type="EMBL" id="NMPZ01000019">
    <property type="protein sequence ID" value="OXL43334.1"/>
    <property type="molecule type" value="Genomic_DNA"/>
</dbReference>